<evidence type="ECO:0000256" key="1">
    <source>
        <dbReference type="SAM" id="Phobius"/>
    </source>
</evidence>
<feature type="transmembrane region" description="Helical" evidence="1">
    <location>
        <begin position="49"/>
        <end position="70"/>
    </location>
</feature>
<keyword evidence="1" id="KW-0472">Membrane</keyword>
<dbReference type="EMBL" id="KE123953">
    <property type="protein sequence ID" value="EPB88329.1"/>
    <property type="molecule type" value="Genomic_DNA"/>
</dbReference>
<sequence>MSNLHIFQKVANVLVYLLFLSATVYNLVGSTPSDPVVHDGLTYLTPSHWIEYVWTLIHFLLGGFVIYQWFEPAHEAAIHGVGWHFVVSVLLSSAWLTLLQHGHFIIGFIFVLLTASSVSCVFYKLAKDYPTSSWWDKLFIHAPFSLWHGWIVFSAVVNLFQAFTGLRENGPSIWIRILAILAIIFLTSTAIGYVEYKKHKGDITGAVVIGLGLLAIFTNQHDAWIHWPALAGAIITLLYPARPYVFKLVGRSSDSENAPLLG</sequence>
<organism evidence="2 3">
    <name type="scientific">Mucor circinelloides f. circinelloides (strain 1006PhL)</name>
    <name type="common">Mucormycosis agent</name>
    <name type="synonym">Calyptromyces circinelloides</name>
    <dbReference type="NCBI Taxonomy" id="1220926"/>
    <lineage>
        <taxon>Eukaryota</taxon>
        <taxon>Fungi</taxon>
        <taxon>Fungi incertae sedis</taxon>
        <taxon>Mucoromycota</taxon>
        <taxon>Mucoromycotina</taxon>
        <taxon>Mucoromycetes</taxon>
        <taxon>Mucorales</taxon>
        <taxon>Mucorineae</taxon>
        <taxon>Mucoraceae</taxon>
        <taxon>Mucor</taxon>
    </lineage>
</organism>
<evidence type="ECO:0000313" key="2">
    <source>
        <dbReference type="EMBL" id="EPB88329.1"/>
    </source>
</evidence>
<dbReference type="VEuPathDB" id="FungiDB:HMPREF1544_04913"/>
<accession>S2JEP0</accession>
<feature type="transmembrane region" description="Helical" evidence="1">
    <location>
        <begin position="201"/>
        <end position="218"/>
    </location>
</feature>
<gene>
    <name evidence="2" type="ORF">HMPREF1544_04913</name>
</gene>
<dbReference type="eggNOG" id="ENOG502RZY1">
    <property type="taxonomic scope" value="Eukaryota"/>
</dbReference>
<keyword evidence="1" id="KW-1133">Transmembrane helix</keyword>
<dbReference type="OMA" id="YITPAPW"/>
<dbReference type="Proteomes" id="UP000014254">
    <property type="component" value="Unassembled WGS sequence"/>
</dbReference>
<keyword evidence="1" id="KW-0812">Transmembrane</keyword>
<evidence type="ECO:0000313" key="3">
    <source>
        <dbReference type="Proteomes" id="UP000014254"/>
    </source>
</evidence>
<protein>
    <submittedName>
        <fullName evidence="2">Uncharacterized protein</fullName>
    </submittedName>
</protein>
<proteinExistence type="predicted"/>
<feature type="transmembrane region" description="Helical" evidence="1">
    <location>
        <begin position="104"/>
        <end position="126"/>
    </location>
</feature>
<dbReference type="STRING" id="1220926.S2JEP0"/>
<name>S2JEP0_MUCC1</name>
<feature type="transmembrane region" description="Helical" evidence="1">
    <location>
        <begin position="173"/>
        <end position="194"/>
    </location>
</feature>
<dbReference type="AlphaFoldDB" id="S2JEP0"/>
<dbReference type="InParanoid" id="S2JEP0"/>
<feature type="transmembrane region" description="Helical" evidence="1">
    <location>
        <begin position="138"/>
        <end position="161"/>
    </location>
</feature>
<feature type="transmembrane region" description="Helical" evidence="1">
    <location>
        <begin position="224"/>
        <end position="241"/>
    </location>
</feature>
<feature type="transmembrane region" description="Helical" evidence="1">
    <location>
        <begin position="77"/>
        <end position="98"/>
    </location>
</feature>
<reference evidence="3" key="1">
    <citation type="submission" date="2013-05" db="EMBL/GenBank/DDBJ databases">
        <title>The Genome sequence of Mucor circinelloides f. circinelloides 1006PhL.</title>
        <authorList>
            <consortium name="The Broad Institute Genomics Platform"/>
            <person name="Cuomo C."/>
            <person name="Earl A."/>
            <person name="Findley K."/>
            <person name="Lee S.C."/>
            <person name="Walker B."/>
            <person name="Young S."/>
            <person name="Zeng Q."/>
            <person name="Gargeya S."/>
            <person name="Fitzgerald M."/>
            <person name="Haas B."/>
            <person name="Abouelleil A."/>
            <person name="Allen A.W."/>
            <person name="Alvarado L."/>
            <person name="Arachchi H.M."/>
            <person name="Berlin A.M."/>
            <person name="Chapman S.B."/>
            <person name="Gainer-Dewar J."/>
            <person name="Goldberg J."/>
            <person name="Griggs A."/>
            <person name="Gujja S."/>
            <person name="Hansen M."/>
            <person name="Howarth C."/>
            <person name="Imamovic A."/>
            <person name="Ireland A."/>
            <person name="Larimer J."/>
            <person name="McCowan C."/>
            <person name="Murphy C."/>
            <person name="Pearson M."/>
            <person name="Poon T.W."/>
            <person name="Priest M."/>
            <person name="Roberts A."/>
            <person name="Saif S."/>
            <person name="Shea T."/>
            <person name="Sisk P."/>
            <person name="Sykes S."/>
            <person name="Wortman J."/>
            <person name="Nusbaum C."/>
            <person name="Birren B."/>
        </authorList>
    </citation>
    <scope>NUCLEOTIDE SEQUENCE [LARGE SCALE GENOMIC DNA]</scope>
    <source>
        <strain evidence="3">1006PhL</strain>
    </source>
</reference>
<dbReference type="OrthoDB" id="5586934at2759"/>
<feature type="transmembrane region" description="Helical" evidence="1">
    <location>
        <begin position="12"/>
        <end position="29"/>
    </location>
</feature>
<keyword evidence="3" id="KW-1185">Reference proteome</keyword>